<dbReference type="RefSeq" id="WP_061948441.1">
    <property type="nucleotide sequence ID" value="NZ_LTAO01000012.1"/>
</dbReference>
<dbReference type="OrthoDB" id="2351076at2"/>
<gene>
    <name evidence="2" type="ORF">AZF04_04950</name>
</gene>
<comment type="caution">
    <text evidence="2">The sequence shown here is derived from an EMBL/GenBank/DDBJ whole genome shotgun (WGS) entry which is preliminary data.</text>
</comment>
<proteinExistence type="predicted"/>
<dbReference type="Proteomes" id="UP000075806">
    <property type="component" value="Unassembled WGS sequence"/>
</dbReference>
<keyword evidence="3" id="KW-1185">Reference proteome</keyword>
<evidence type="ECO:0000313" key="3">
    <source>
        <dbReference type="Proteomes" id="UP000075806"/>
    </source>
</evidence>
<name>A0A162E9V3_9BACI</name>
<evidence type="ECO:0000313" key="2">
    <source>
        <dbReference type="EMBL" id="KYG32121.1"/>
    </source>
</evidence>
<reference evidence="2" key="1">
    <citation type="submission" date="2016-02" db="EMBL/GenBank/DDBJ databases">
        <title>Genome sequence of Bacillus trypoxylicola KCTC 13244(T).</title>
        <authorList>
            <person name="Jeong H."/>
            <person name="Park S.-H."/>
            <person name="Choi S.-K."/>
        </authorList>
    </citation>
    <scope>NUCLEOTIDE SEQUENCE [LARGE SCALE GENOMIC DNA]</scope>
    <source>
        <strain evidence="2">KCTC 13244</strain>
    </source>
</reference>
<protein>
    <recommendedName>
        <fullName evidence="4">Flagellar hook-length control protein-like C-terminal domain-containing protein</fullName>
    </recommendedName>
</protein>
<dbReference type="AlphaFoldDB" id="A0A162E9V3"/>
<organism evidence="2 3">
    <name type="scientific">Alkalihalobacillus trypoxylicola</name>
    <dbReference type="NCBI Taxonomy" id="519424"/>
    <lineage>
        <taxon>Bacteria</taxon>
        <taxon>Bacillati</taxon>
        <taxon>Bacillota</taxon>
        <taxon>Bacilli</taxon>
        <taxon>Bacillales</taxon>
        <taxon>Bacillaceae</taxon>
        <taxon>Alkalihalobacillus</taxon>
    </lineage>
</organism>
<accession>A0A162E9V3</accession>
<feature type="compositionally biased region" description="Polar residues" evidence="1">
    <location>
        <begin position="7"/>
        <end position="20"/>
    </location>
</feature>
<dbReference type="STRING" id="519424.AZF04_04950"/>
<sequence length="726" mass="81828">MQIHAQLIQNQNRQEPTSSLKKGEVHQAVIKEKLSEEEAIVSIKGKEMKARFQGGVPSSQRASVEIVSIEDGDIELKSLPHSKAPSEHDSIRASTQAAQQKLESLIGNQKLTPEWRQALQLLQKHQVSLSKERIQDIQRFLHAGNDISDRLQTLHALLTKKLEPTSSQLQAIHQALHGQALVDAVTNLTPSQSTAIVEQSQLKEIITQHYSQLLSNQSSNGQQMLLNELMDKVQASGLNINQKELEALVSQLRNDEPAKTVSSSRNDSAILNKISQLLQRQPDISVISSEIKSLLLTEENHLPSKHLNLLEGALTKAEKWSEQGRELTARQAILSALQTIENSADSSNYGNVNLPPAESKMIQVTTVTEKMAELTNLFKRSQREINTTLQLIVQQQSLLPNSKQSVPLLETVIKKLDHAIMKSEMMLFTDMKTERSLLQASSQLQEAKSLLQNGQFQQAQQLVRDVQRQIQQIQYQPSETKVHHVVAEPKNEAIPQHRAQSLDWLKSSLNPEGSSRNMFEMMRQMGLSREADMAHQLISQKESQQWNQNLKNHLMNLAKGDEDGNKAPSLAQQAVQNITGQQLLSRHEPTNHLQSMMFNLPFLLEDKVENIQLFLKARNGGDKLDWENCSLYFLMETTKLGEIGISLSAKNRSLSIILKNDQSDFEVRMKPYVDEALERLSEIGYSINGMKFEALTKETPPLNGENKAPEQEQLPFFTEEGFDFKI</sequence>
<evidence type="ECO:0000256" key="1">
    <source>
        <dbReference type="SAM" id="MobiDB-lite"/>
    </source>
</evidence>
<feature type="region of interest" description="Disordered" evidence="1">
    <location>
        <begin position="1"/>
        <end position="23"/>
    </location>
</feature>
<dbReference type="EMBL" id="LTAO01000012">
    <property type="protein sequence ID" value="KYG32121.1"/>
    <property type="molecule type" value="Genomic_DNA"/>
</dbReference>
<evidence type="ECO:0008006" key="4">
    <source>
        <dbReference type="Google" id="ProtNLM"/>
    </source>
</evidence>